<reference evidence="3 4" key="1">
    <citation type="journal article" date="2015" name="Science">
        <title>Genetic determinants of in vivo fitness and diet responsiveness in multiple human gut Bacteroides.</title>
        <authorList>
            <person name="Wu M."/>
            <person name="McNulty N.P."/>
            <person name="Rodionov D.A."/>
            <person name="Khoroshkin M.S."/>
            <person name="Griffin N.W."/>
            <person name="Cheng J."/>
            <person name="Latreille P."/>
            <person name="Kerstetter R.A."/>
            <person name="Terrapon N."/>
            <person name="Henrissat B."/>
            <person name="Osterman A.L."/>
            <person name="Gordon J.I."/>
        </authorList>
    </citation>
    <scope>NUCLEOTIDE SEQUENCE [LARGE SCALE GENOMIC DNA]</scope>
    <source>
        <strain evidence="3 4">WH2</strain>
    </source>
</reference>
<organism evidence="3 4">
    <name type="scientific">Bacteroides cellulosilyticus</name>
    <dbReference type="NCBI Taxonomy" id="246787"/>
    <lineage>
        <taxon>Bacteria</taxon>
        <taxon>Pseudomonadati</taxon>
        <taxon>Bacteroidota</taxon>
        <taxon>Bacteroidia</taxon>
        <taxon>Bacteroidales</taxon>
        <taxon>Bacteroidaceae</taxon>
        <taxon>Bacteroides</taxon>
    </lineage>
</organism>
<evidence type="ECO:0000313" key="4">
    <source>
        <dbReference type="Proteomes" id="UP000061809"/>
    </source>
</evidence>
<dbReference type="CDD" id="cd08566">
    <property type="entry name" value="GDPD_AtGDE_like"/>
    <property type="match status" value="1"/>
</dbReference>
<dbReference type="PROSITE" id="PS51704">
    <property type="entry name" value="GP_PDE"/>
    <property type="match status" value="1"/>
</dbReference>
<feature type="chain" id="PRO_5006047891" evidence="1">
    <location>
        <begin position="20"/>
        <end position="298"/>
    </location>
</feature>
<dbReference type="GO" id="GO:0070291">
    <property type="term" value="P:N-acylethanolamine metabolic process"/>
    <property type="evidence" value="ECO:0007669"/>
    <property type="project" value="TreeGrafter"/>
</dbReference>
<dbReference type="InterPro" id="IPR032160">
    <property type="entry name" value="DUF4996"/>
</dbReference>
<dbReference type="InterPro" id="IPR030395">
    <property type="entry name" value="GP_PDE_dom"/>
</dbReference>
<dbReference type="PANTHER" id="PTHR46320:SF1">
    <property type="entry name" value="GLYCEROPHOSPHODIESTER PHOSPHODIESTERASE 1"/>
    <property type="match status" value="1"/>
</dbReference>
<dbReference type="EMBL" id="CP012801">
    <property type="protein sequence ID" value="ALJ60223.1"/>
    <property type="molecule type" value="Genomic_DNA"/>
</dbReference>
<dbReference type="Pfam" id="PF16387">
    <property type="entry name" value="DUF4996"/>
    <property type="match status" value="1"/>
</dbReference>
<feature type="signal peptide" evidence="1">
    <location>
        <begin position="1"/>
        <end position="19"/>
    </location>
</feature>
<gene>
    <name evidence="3" type="primary">glpQ1_3</name>
    <name evidence="3" type="ORF">BcellWH2_02985</name>
</gene>
<keyword evidence="1" id="KW-0732">Signal</keyword>
<dbReference type="Gene3D" id="3.20.20.190">
    <property type="entry name" value="Phosphatidylinositol (PI) phosphodiesterase"/>
    <property type="match status" value="1"/>
</dbReference>
<dbReference type="AlphaFoldDB" id="A0A0P0GQB3"/>
<dbReference type="GO" id="GO:0008889">
    <property type="term" value="F:glycerophosphodiester phosphodiesterase activity"/>
    <property type="evidence" value="ECO:0007669"/>
    <property type="project" value="UniProtKB-EC"/>
</dbReference>
<evidence type="ECO:0000313" key="3">
    <source>
        <dbReference type="EMBL" id="ALJ60223.1"/>
    </source>
</evidence>
<accession>A0A0P0GQB3</accession>
<dbReference type="Pfam" id="PF03009">
    <property type="entry name" value="GDPD"/>
    <property type="match status" value="1"/>
</dbReference>
<dbReference type="SUPFAM" id="SSF51695">
    <property type="entry name" value="PLC-like phosphodiesterases"/>
    <property type="match status" value="1"/>
</dbReference>
<evidence type="ECO:0000256" key="1">
    <source>
        <dbReference type="SAM" id="SignalP"/>
    </source>
</evidence>
<dbReference type="EC" id="3.1.4.46" evidence="3"/>
<dbReference type="GO" id="GO:0006644">
    <property type="term" value="P:phospholipid metabolic process"/>
    <property type="evidence" value="ECO:0007669"/>
    <property type="project" value="TreeGrafter"/>
</dbReference>
<dbReference type="RefSeq" id="WP_029426441.1">
    <property type="nucleotide sequence ID" value="NZ_CP012801.1"/>
</dbReference>
<protein>
    <submittedName>
        <fullName evidence="3">Putative glycerophosphoryl diester phosphodiesterase 1</fullName>
        <ecNumber evidence="3">3.1.4.46</ecNumber>
    </submittedName>
</protein>
<evidence type="ECO:0000259" key="2">
    <source>
        <dbReference type="PROSITE" id="PS51704"/>
    </source>
</evidence>
<dbReference type="PANTHER" id="PTHR46320">
    <property type="entry name" value="GLYCEROPHOSPHODIESTER PHOSPHODIESTERASE 1"/>
    <property type="match status" value="1"/>
</dbReference>
<dbReference type="InterPro" id="IPR017946">
    <property type="entry name" value="PLC-like_Pdiesterase_TIM-brl"/>
</dbReference>
<dbReference type="GO" id="GO:0005886">
    <property type="term" value="C:plasma membrane"/>
    <property type="evidence" value="ECO:0007669"/>
    <property type="project" value="TreeGrafter"/>
</dbReference>
<name>A0A0P0GQB3_9BACE</name>
<dbReference type="KEGG" id="bcel:BcellWH2_02985"/>
<sequence length="298" mass="33929">MRRIVFILIAILATVQLSAQDRVSKIREKLLNRDQSTVIVASHRGDWRNFPENSLEAIDNAIKMGVDIVELDVQRTKDGELILMHDPTLDRTTTGKGKIAEVALDSIRKLKLKNGCAIRTIHNVPTLEEALMHAKGKIMLNLDKADRYFEQVYALMEKTGTTKQIIMKGNKSAEEVKKQFGNYLNDVIYMPIVNLDKVNAEEQIETFIKDMNPVAFELLYVKDSNPLPVKLKSSLDGRALIWYNTLWDTMAGGHDDDLSLKNLDEGYGYLIDKLGARIIQTDRPQYLLDYLRSRGLHN</sequence>
<proteinExistence type="predicted"/>
<dbReference type="Proteomes" id="UP000061809">
    <property type="component" value="Chromosome"/>
</dbReference>
<keyword evidence="3" id="KW-0378">Hydrolase</keyword>
<dbReference type="PATRIC" id="fig|246787.4.peg.3088"/>
<feature type="domain" description="GP-PDE" evidence="2">
    <location>
        <begin position="38"/>
        <end position="291"/>
    </location>
</feature>
<dbReference type="GO" id="GO:0006580">
    <property type="term" value="P:ethanolamine metabolic process"/>
    <property type="evidence" value="ECO:0007669"/>
    <property type="project" value="TreeGrafter"/>
</dbReference>
<dbReference type="PROSITE" id="PS50007">
    <property type="entry name" value="PIPLC_X_DOMAIN"/>
    <property type="match status" value="1"/>
</dbReference>